<dbReference type="Proteomes" id="UP001316087">
    <property type="component" value="Unassembled WGS sequence"/>
</dbReference>
<keyword evidence="7" id="KW-0521">NADP</keyword>
<proteinExistence type="inferred from homology"/>
<dbReference type="CDD" id="cd06184">
    <property type="entry name" value="flavohem_like_fad_nad_binding"/>
    <property type="match status" value="1"/>
</dbReference>
<evidence type="ECO:0000256" key="6">
    <source>
        <dbReference type="ARBA" id="ARBA00022723"/>
    </source>
</evidence>
<evidence type="ECO:0000259" key="13">
    <source>
        <dbReference type="PROSITE" id="PS01033"/>
    </source>
</evidence>
<evidence type="ECO:0000256" key="2">
    <source>
        <dbReference type="ARBA" id="ARBA00006401"/>
    </source>
</evidence>
<keyword evidence="6" id="KW-0479">Metal-binding</keyword>
<dbReference type="Pfam" id="PF00175">
    <property type="entry name" value="NAD_binding_1"/>
    <property type="match status" value="1"/>
</dbReference>
<dbReference type="InterPro" id="IPR017938">
    <property type="entry name" value="Riboflavin_synthase-like_b-brl"/>
</dbReference>
<keyword evidence="16" id="KW-1185">Reference proteome</keyword>
<keyword evidence="15" id="KW-0560">Oxidoreductase</keyword>
<gene>
    <name evidence="15" type="primary">hmpA</name>
    <name evidence="15" type="ORF">LZ480_08955</name>
</gene>
<dbReference type="PANTHER" id="PTHR43396:SF3">
    <property type="entry name" value="FLAVOHEMOPROTEIN"/>
    <property type="match status" value="1"/>
</dbReference>
<dbReference type="InterPro" id="IPR017927">
    <property type="entry name" value="FAD-bd_FR_type"/>
</dbReference>
<dbReference type="InterPro" id="IPR012292">
    <property type="entry name" value="Globin/Proto"/>
</dbReference>
<dbReference type="PANTHER" id="PTHR43396">
    <property type="entry name" value="FLAVOHEMOPROTEIN"/>
    <property type="match status" value="1"/>
</dbReference>
<evidence type="ECO:0000256" key="3">
    <source>
        <dbReference type="ARBA" id="ARBA00012229"/>
    </source>
</evidence>
<evidence type="ECO:0000256" key="7">
    <source>
        <dbReference type="ARBA" id="ARBA00022857"/>
    </source>
</evidence>
<dbReference type="GO" id="GO:0008941">
    <property type="term" value="F:nitric oxide dioxygenase NAD(P)H activity"/>
    <property type="evidence" value="ECO:0007669"/>
    <property type="project" value="UniProtKB-EC"/>
</dbReference>
<keyword evidence="4 12" id="KW-0349">Heme</keyword>
<dbReference type="EMBL" id="JAKZFC010000002">
    <property type="protein sequence ID" value="MCH7322021.1"/>
    <property type="molecule type" value="Genomic_DNA"/>
</dbReference>
<dbReference type="EC" id="1.14.12.17" evidence="3"/>
<dbReference type="Pfam" id="PF00970">
    <property type="entry name" value="FAD_binding_6"/>
    <property type="match status" value="1"/>
</dbReference>
<evidence type="ECO:0000256" key="11">
    <source>
        <dbReference type="ARBA" id="ARBA00049433"/>
    </source>
</evidence>
<dbReference type="Pfam" id="PF00042">
    <property type="entry name" value="Globin"/>
    <property type="match status" value="1"/>
</dbReference>
<dbReference type="SUPFAM" id="SSF52343">
    <property type="entry name" value="Ferredoxin reductase-like, C-terminal NADP-linked domain"/>
    <property type="match status" value="1"/>
</dbReference>
<protein>
    <recommendedName>
        <fullName evidence="3">nitric oxide dioxygenase</fullName>
        <ecNumber evidence="3">1.14.12.17</ecNumber>
    </recommendedName>
</protein>
<accession>A0ABS9UCF2</accession>
<feature type="domain" description="FAD-binding FR-type" evidence="14">
    <location>
        <begin position="151"/>
        <end position="258"/>
    </location>
</feature>
<dbReference type="PROSITE" id="PS51384">
    <property type="entry name" value="FAD_FR"/>
    <property type="match status" value="1"/>
</dbReference>
<dbReference type="InterPro" id="IPR039261">
    <property type="entry name" value="FNR_nucleotide-bd"/>
</dbReference>
<evidence type="ECO:0000313" key="16">
    <source>
        <dbReference type="Proteomes" id="UP001316087"/>
    </source>
</evidence>
<keyword evidence="8" id="KW-0408">Iron</keyword>
<dbReference type="InterPro" id="IPR008333">
    <property type="entry name" value="Cbr1-like_FAD-bd_dom"/>
</dbReference>
<dbReference type="PRINTS" id="PR00409">
    <property type="entry name" value="PHDIOXRDTASE"/>
</dbReference>
<comment type="similarity">
    <text evidence="12">Belongs to the globin family.</text>
</comment>
<dbReference type="InterPro" id="IPR009050">
    <property type="entry name" value="Globin-like_sf"/>
</dbReference>
<keyword evidence="12" id="KW-0813">Transport</keyword>
<dbReference type="InterPro" id="IPR001433">
    <property type="entry name" value="OxRdtase_FAD/NAD-bd"/>
</dbReference>
<dbReference type="PROSITE" id="PS01033">
    <property type="entry name" value="GLOBIN"/>
    <property type="match status" value="1"/>
</dbReference>
<organism evidence="15 16">
    <name type="scientific">Solibacillus palustris</name>
    <dbReference type="NCBI Taxonomy" id="2908203"/>
    <lineage>
        <taxon>Bacteria</taxon>
        <taxon>Bacillati</taxon>
        <taxon>Bacillota</taxon>
        <taxon>Bacilli</taxon>
        <taxon>Bacillales</taxon>
        <taxon>Caryophanaceae</taxon>
        <taxon>Solibacillus</taxon>
    </lineage>
</organism>
<comment type="caution">
    <text evidence="15">The sequence shown here is derived from an EMBL/GenBank/DDBJ whole genome shotgun (WGS) entry which is preliminary data.</text>
</comment>
<dbReference type="Gene3D" id="3.40.50.80">
    <property type="entry name" value="Nucleotide-binding domain of ferredoxin-NADP reductase (FNR) module"/>
    <property type="match status" value="1"/>
</dbReference>
<dbReference type="Gene3D" id="1.10.490.10">
    <property type="entry name" value="Globins"/>
    <property type="match status" value="1"/>
</dbReference>
<comment type="similarity">
    <text evidence="2">In the C-terminal section; belongs to the flavoprotein pyridine nucleotide cytochrome reductase family.</text>
</comment>
<dbReference type="Gene3D" id="2.40.30.10">
    <property type="entry name" value="Translation factors"/>
    <property type="match status" value="1"/>
</dbReference>
<evidence type="ECO:0000256" key="4">
    <source>
        <dbReference type="ARBA" id="ARBA00022617"/>
    </source>
</evidence>
<evidence type="ECO:0000256" key="1">
    <source>
        <dbReference type="ARBA" id="ARBA00001970"/>
    </source>
</evidence>
<dbReference type="CDD" id="cd14777">
    <property type="entry name" value="Yhb1-globin-like"/>
    <property type="match status" value="1"/>
</dbReference>
<name>A0ABS9UCF2_9BACL</name>
<dbReference type="SUPFAM" id="SSF63380">
    <property type="entry name" value="Riboflavin synthase domain-like"/>
    <property type="match status" value="1"/>
</dbReference>
<comment type="catalytic activity">
    <reaction evidence="10">
        <text>2 nitric oxide + NADH + 2 O2 = 2 nitrate + NAD(+) + H(+)</text>
        <dbReference type="Rhea" id="RHEA:19469"/>
        <dbReference type="ChEBI" id="CHEBI:15378"/>
        <dbReference type="ChEBI" id="CHEBI:15379"/>
        <dbReference type="ChEBI" id="CHEBI:16480"/>
        <dbReference type="ChEBI" id="CHEBI:17632"/>
        <dbReference type="ChEBI" id="CHEBI:57540"/>
        <dbReference type="ChEBI" id="CHEBI:57945"/>
        <dbReference type="EC" id="1.14.12.17"/>
    </reaction>
</comment>
<evidence type="ECO:0000256" key="5">
    <source>
        <dbReference type="ARBA" id="ARBA00022621"/>
    </source>
</evidence>
<evidence type="ECO:0000256" key="10">
    <source>
        <dbReference type="ARBA" id="ARBA00048649"/>
    </source>
</evidence>
<evidence type="ECO:0000313" key="15">
    <source>
        <dbReference type="EMBL" id="MCH7322021.1"/>
    </source>
</evidence>
<evidence type="ECO:0000256" key="9">
    <source>
        <dbReference type="ARBA" id="ARBA00023027"/>
    </source>
</evidence>
<keyword evidence="5 12" id="KW-0561">Oxygen transport</keyword>
<comment type="cofactor">
    <cofactor evidence="1">
        <name>heme b</name>
        <dbReference type="ChEBI" id="CHEBI:60344"/>
    </cofactor>
</comment>
<reference evidence="15 16" key="1">
    <citation type="submission" date="2022-03" db="EMBL/GenBank/DDBJ databases">
        <authorList>
            <person name="Jo J.-H."/>
            <person name="Im W.-T."/>
        </authorList>
    </citation>
    <scope>NUCLEOTIDE SEQUENCE [LARGE SCALE GENOMIC DNA]</scope>
    <source>
        <strain evidence="15 16">MA9</strain>
    </source>
</reference>
<dbReference type="SUPFAM" id="SSF46458">
    <property type="entry name" value="Globin-like"/>
    <property type="match status" value="1"/>
</dbReference>
<evidence type="ECO:0000256" key="8">
    <source>
        <dbReference type="ARBA" id="ARBA00023004"/>
    </source>
</evidence>
<sequence length="386" mass="42492">MLTKQTIDTIKATVPVLEVHGLAITKTFYKNLFNDNPQLLNIFNHTNQKKDRQQTALANTVYAAAVHIENLEAIVPAVVQIAHKHVSLGILPEHYPIVGKYLLAAIKEVLGDAATDEIIEAWGQAYGVIADVFISVEEDLYKASENNGGWRLFKDFEIAEIVEESDVVKSFYLKPADGSKLPAFSAGQYISIRVQVPGQEYLMNRQYTVTEGTEEYFRISVKRENDENPNGVVSNFLHDSNVGTQVQLSAPAGVFTLSDNNNPVLFIAGGVGVTPLQSMLQSIDDRKASFLQCARSKNVAAFTETIEEKVDALGGIYTAVFSETEGYVTKEQIASLLEDGTEVYVCGPIAFMEAVISNLVELNVPSENIHYEFFGAAMALQIQTTR</sequence>
<comment type="catalytic activity">
    <reaction evidence="11">
        <text>2 nitric oxide + NADPH + 2 O2 = 2 nitrate + NADP(+) + H(+)</text>
        <dbReference type="Rhea" id="RHEA:19465"/>
        <dbReference type="ChEBI" id="CHEBI:15378"/>
        <dbReference type="ChEBI" id="CHEBI:15379"/>
        <dbReference type="ChEBI" id="CHEBI:16480"/>
        <dbReference type="ChEBI" id="CHEBI:17632"/>
        <dbReference type="ChEBI" id="CHEBI:57783"/>
        <dbReference type="ChEBI" id="CHEBI:58349"/>
        <dbReference type="EC" id="1.14.12.17"/>
    </reaction>
</comment>
<keyword evidence="9" id="KW-0520">NAD</keyword>
<evidence type="ECO:0000256" key="12">
    <source>
        <dbReference type="RuleBase" id="RU000356"/>
    </source>
</evidence>
<evidence type="ECO:0000259" key="14">
    <source>
        <dbReference type="PROSITE" id="PS51384"/>
    </source>
</evidence>
<dbReference type="NCBIfam" id="NF009805">
    <property type="entry name" value="PRK13289.1"/>
    <property type="match status" value="1"/>
</dbReference>
<dbReference type="InterPro" id="IPR000971">
    <property type="entry name" value="Globin"/>
</dbReference>
<feature type="domain" description="Globin" evidence="13">
    <location>
        <begin position="1"/>
        <end position="138"/>
    </location>
</feature>